<keyword evidence="5" id="KW-0931">ER-Golgi transport</keyword>
<keyword evidence="9" id="KW-1185">Reference proteome</keyword>
<sequence length="349" mass="39314">MAPMENVAKSVKTFDAFPKVSSTYTTRSSQGGVVTIVLSIICIFLIWTEMGSYFAGVEEQQFMVDDSIGWDMQVNLDITVAMPCVTLHVNVQDASGDRLLAAELLEMEGTEFDLASSHELTIESRADADDDLSSVFRRAKVAKKFKKTKKFHPNSPACRIYGSFKLNKVQGDLHITAKNHGYLDSSMSYVTNEALNFSHVIDEFSFGEYYPKLENPLDGVAALIDTNLFRYQYYLSIVPTTYIGYGGRHVVFTNQYAVTEQPTSQVNPSHPPGIYFKYDIEPIGLTIAERRVPFWQFLVRLVNVVGGIVICTGWLYPLIDSIWVKWTNRGRSVPHETQTLLDKGVKRDD</sequence>
<feature type="domain" description="Endoplasmic reticulum vesicle transporter N-terminal" evidence="7">
    <location>
        <begin position="11"/>
        <end position="98"/>
    </location>
</feature>
<gene>
    <name evidence="8" type="ORF">LIPSTDRAFT_259322</name>
</gene>
<evidence type="ECO:0000313" key="8">
    <source>
        <dbReference type="EMBL" id="ODQ74636.1"/>
    </source>
</evidence>
<comment type="subcellular location">
    <subcellularLocation>
        <location evidence="5">Endoplasmic reticulum membrane</location>
        <topology evidence="5">Multi-pass membrane protein</topology>
    </subcellularLocation>
    <subcellularLocation>
        <location evidence="5">Endoplasmic reticulum-Golgi intermediate compartment membrane</location>
        <topology evidence="5">Multi-pass membrane protein</topology>
    </subcellularLocation>
    <subcellularLocation>
        <location evidence="5">Golgi apparatus membrane</location>
        <topology evidence="5">Multi-pass membrane protein</topology>
    </subcellularLocation>
    <subcellularLocation>
        <location evidence="1">Membrane</location>
    </subcellularLocation>
</comment>
<keyword evidence="5" id="KW-0256">Endoplasmic reticulum</keyword>
<dbReference type="GO" id="GO:0006890">
    <property type="term" value="P:retrograde vesicle-mediated transport, Golgi to endoplasmic reticulum"/>
    <property type="evidence" value="ECO:0007669"/>
    <property type="project" value="EnsemblFungi"/>
</dbReference>
<dbReference type="InterPro" id="IPR012936">
    <property type="entry name" value="Erv_C"/>
</dbReference>
<feature type="domain" description="Endoplasmic reticulum vesicle transporter C-terminal" evidence="6">
    <location>
        <begin position="148"/>
        <end position="314"/>
    </location>
</feature>
<dbReference type="PANTHER" id="PTHR10984:SF81">
    <property type="entry name" value="ER-DERIVED VESICLES PROTEIN ERV41"/>
    <property type="match status" value="1"/>
</dbReference>
<dbReference type="EMBL" id="KV454292">
    <property type="protein sequence ID" value="ODQ74636.1"/>
    <property type="molecule type" value="Genomic_DNA"/>
</dbReference>
<keyword evidence="5" id="KW-0333">Golgi apparatus</keyword>
<dbReference type="InterPro" id="IPR039542">
    <property type="entry name" value="Erv_N"/>
</dbReference>
<comment type="similarity">
    <text evidence="5">Belongs to the ERGIC family.</text>
</comment>
<feature type="transmembrane region" description="Helical" evidence="5">
    <location>
        <begin position="28"/>
        <end position="47"/>
    </location>
</feature>
<comment type="function">
    <text evidence="5">Plays a role in transport between endoplasmic reticulum and Golgi.</text>
</comment>
<dbReference type="GO" id="GO:0061852">
    <property type="term" value="C:retrograde transporter complex, Golgi to ER"/>
    <property type="evidence" value="ECO:0007669"/>
    <property type="project" value="EnsemblFungi"/>
</dbReference>
<proteinExistence type="inferred from homology"/>
<evidence type="ECO:0000259" key="7">
    <source>
        <dbReference type="Pfam" id="PF13850"/>
    </source>
</evidence>
<keyword evidence="2 5" id="KW-0812">Transmembrane</keyword>
<protein>
    <recommendedName>
        <fullName evidence="5">Endoplasmic reticulum-Golgi intermediate compartment protein</fullName>
    </recommendedName>
</protein>
<dbReference type="OrthoDB" id="5541786at2759"/>
<dbReference type="PANTHER" id="PTHR10984">
    <property type="entry name" value="ENDOPLASMIC RETICULUM-GOLGI INTERMEDIATE COMPARTMENT PROTEIN"/>
    <property type="match status" value="1"/>
</dbReference>
<name>A0A1E3QAF2_LIPST</name>
<reference evidence="8 9" key="1">
    <citation type="journal article" date="2016" name="Proc. Natl. Acad. Sci. U.S.A.">
        <title>Comparative genomics of biotechnologically important yeasts.</title>
        <authorList>
            <person name="Riley R."/>
            <person name="Haridas S."/>
            <person name="Wolfe K.H."/>
            <person name="Lopes M.R."/>
            <person name="Hittinger C.T."/>
            <person name="Goeker M."/>
            <person name="Salamov A.A."/>
            <person name="Wisecaver J.H."/>
            <person name="Long T.M."/>
            <person name="Calvey C.H."/>
            <person name="Aerts A.L."/>
            <person name="Barry K.W."/>
            <person name="Choi C."/>
            <person name="Clum A."/>
            <person name="Coughlan A.Y."/>
            <person name="Deshpande S."/>
            <person name="Douglass A.P."/>
            <person name="Hanson S.J."/>
            <person name="Klenk H.-P."/>
            <person name="LaButti K.M."/>
            <person name="Lapidus A."/>
            <person name="Lindquist E.A."/>
            <person name="Lipzen A.M."/>
            <person name="Meier-Kolthoff J.P."/>
            <person name="Ohm R.A."/>
            <person name="Otillar R.P."/>
            <person name="Pangilinan J.L."/>
            <person name="Peng Y."/>
            <person name="Rokas A."/>
            <person name="Rosa C.A."/>
            <person name="Scheuner C."/>
            <person name="Sibirny A.A."/>
            <person name="Slot J.C."/>
            <person name="Stielow J.B."/>
            <person name="Sun H."/>
            <person name="Kurtzman C.P."/>
            <person name="Blackwell M."/>
            <person name="Grigoriev I.V."/>
            <person name="Jeffries T.W."/>
        </authorList>
    </citation>
    <scope>NUCLEOTIDE SEQUENCE [LARGE SCALE GENOMIC DNA]</scope>
    <source>
        <strain evidence="8 9">NRRL Y-11557</strain>
    </source>
</reference>
<dbReference type="GO" id="GO:0042802">
    <property type="term" value="F:identical protein binding"/>
    <property type="evidence" value="ECO:0007669"/>
    <property type="project" value="EnsemblFungi"/>
</dbReference>
<organism evidence="8 9">
    <name type="scientific">Lipomyces starkeyi NRRL Y-11557</name>
    <dbReference type="NCBI Taxonomy" id="675824"/>
    <lineage>
        <taxon>Eukaryota</taxon>
        <taxon>Fungi</taxon>
        <taxon>Dikarya</taxon>
        <taxon>Ascomycota</taxon>
        <taxon>Saccharomycotina</taxon>
        <taxon>Lipomycetes</taxon>
        <taxon>Lipomycetales</taxon>
        <taxon>Lipomycetaceae</taxon>
        <taxon>Lipomyces</taxon>
    </lineage>
</organism>
<dbReference type="Pfam" id="PF13850">
    <property type="entry name" value="ERGIC_N"/>
    <property type="match status" value="1"/>
</dbReference>
<dbReference type="GO" id="GO:0006888">
    <property type="term" value="P:endoplasmic reticulum to Golgi vesicle-mediated transport"/>
    <property type="evidence" value="ECO:0007669"/>
    <property type="project" value="UniProtKB-UniRule"/>
</dbReference>
<dbReference type="AlphaFoldDB" id="A0A1E3QAF2"/>
<evidence type="ECO:0000256" key="4">
    <source>
        <dbReference type="ARBA" id="ARBA00023136"/>
    </source>
</evidence>
<feature type="transmembrane region" description="Helical" evidence="5">
    <location>
        <begin position="297"/>
        <end position="319"/>
    </location>
</feature>
<evidence type="ECO:0000259" key="6">
    <source>
        <dbReference type="Pfam" id="PF07970"/>
    </source>
</evidence>
<evidence type="ECO:0000256" key="5">
    <source>
        <dbReference type="RuleBase" id="RU369013"/>
    </source>
</evidence>
<dbReference type="GO" id="GO:0005789">
    <property type="term" value="C:endoplasmic reticulum membrane"/>
    <property type="evidence" value="ECO:0007669"/>
    <property type="project" value="UniProtKB-SubCell"/>
</dbReference>
<evidence type="ECO:0000256" key="3">
    <source>
        <dbReference type="ARBA" id="ARBA00022989"/>
    </source>
</evidence>
<dbReference type="GO" id="GO:0030134">
    <property type="term" value="C:COPII-coated ER to Golgi transport vesicle"/>
    <property type="evidence" value="ECO:0007669"/>
    <property type="project" value="EnsemblFungi"/>
</dbReference>
<dbReference type="Pfam" id="PF07970">
    <property type="entry name" value="COPIIcoated_ERV"/>
    <property type="match status" value="1"/>
</dbReference>
<evidence type="ECO:0000313" key="9">
    <source>
        <dbReference type="Proteomes" id="UP000094385"/>
    </source>
</evidence>
<accession>A0A1E3QAF2</accession>
<evidence type="ECO:0000256" key="1">
    <source>
        <dbReference type="ARBA" id="ARBA00004370"/>
    </source>
</evidence>
<dbReference type="GO" id="GO:0033116">
    <property type="term" value="C:endoplasmic reticulum-Golgi intermediate compartment membrane"/>
    <property type="evidence" value="ECO:0007669"/>
    <property type="project" value="UniProtKB-SubCell"/>
</dbReference>
<evidence type="ECO:0000256" key="2">
    <source>
        <dbReference type="ARBA" id="ARBA00022692"/>
    </source>
</evidence>
<keyword evidence="4 5" id="KW-0472">Membrane</keyword>
<dbReference type="InterPro" id="IPR045888">
    <property type="entry name" value="Erv"/>
</dbReference>
<dbReference type="STRING" id="675824.A0A1E3QAF2"/>
<keyword evidence="3 5" id="KW-1133">Transmembrane helix</keyword>
<keyword evidence="5" id="KW-0813">Transport</keyword>
<dbReference type="Proteomes" id="UP000094385">
    <property type="component" value="Unassembled WGS sequence"/>
</dbReference>
<dbReference type="GO" id="GO:0000139">
    <property type="term" value="C:Golgi membrane"/>
    <property type="evidence" value="ECO:0007669"/>
    <property type="project" value="UniProtKB-SubCell"/>
</dbReference>